<dbReference type="InterPro" id="IPR032185">
    <property type="entry name" value="DUF5017"/>
</dbReference>
<sequence>MGIIQKIPAMKFSHVMICCSLLLHAACKKSLDLNGGTPDFNVAAATGNFKAGEPVLFRFTGNANIISFYSGEPLKDYAFRTGRTENCSGGLLSFTSAVTGGAQTGQFVVLASSNFNGQYTDLAAVQAATWTDITARFTLGTSATFLASGLKDISDLLVKGKPLYIAFRYLTKPQQLNGAARTWMVQSFSFQSITPLGNLAATDMFTNAFRLVNSNPATAPARSTASTSRITLLANAFTADNDPATENWAISAPITWETVNLGPDRPTGIKGGTAARLESYSHTYSKPGTYKAYFVASNTNIDKSSEVVKEVTVTVQ</sequence>
<keyword evidence="1" id="KW-0732">Signal</keyword>
<keyword evidence="4" id="KW-1185">Reference proteome</keyword>
<reference evidence="3 4" key="1">
    <citation type="submission" date="2018-11" db="EMBL/GenBank/DDBJ databases">
        <title>Chitinophaga lutea sp.nov., isolate from arsenic contaminated soil.</title>
        <authorList>
            <person name="Zong Y."/>
        </authorList>
    </citation>
    <scope>NUCLEOTIDE SEQUENCE [LARGE SCALE GENOMIC DNA]</scope>
    <source>
        <strain evidence="3 4">ZY74</strain>
    </source>
</reference>
<protein>
    <submittedName>
        <fullName evidence="3">DUF5017 domain-containing protein</fullName>
    </submittedName>
</protein>
<evidence type="ECO:0000313" key="3">
    <source>
        <dbReference type="EMBL" id="RPE09545.1"/>
    </source>
</evidence>
<accession>A0A3N4PP48</accession>
<comment type="caution">
    <text evidence="3">The sequence shown here is derived from an EMBL/GenBank/DDBJ whole genome shotgun (WGS) entry which is preliminary data.</text>
</comment>
<dbReference type="Pfam" id="PF16409">
    <property type="entry name" value="DUF5017"/>
    <property type="match status" value="1"/>
</dbReference>
<feature type="signal peptide" evidence="1">
    <location>
        <begin position="1"/>
        <end position="25"/>
    </location>
</feature>
<gene>
    <name evidence="3" type="ORF">EGT74_21395</name>
</gene>
<organism evidence="3 4">
    <name type="scientific">Chitinophaga lutea</name>
    <dbReference type="NCBI Taxonomy" id="2488634"/>
    <lineage>
        <taxon>Bacteria</taxon>
        <taxon>Pseudomonadati</taxon>
        <taxon>Bacteroidota</taxon>
        <taxon>Chitinophagia</taxon>
        <taxon>Chitinophagales</taxon>
        <taxon>Chitinophagaceae</taxon>
        <taxon>Chitinophaga</taxon>
    </lineage>
</organism>
<dbReference type="Proteomes" id="UP000278351">
    <property type="component" value="Unassembled WGS sequence"/>
</dbReference>
<feature type="domain" description="DUF5017" evidence="2">
    <location>
        <begin position="26"/>
        <end position="199"/>
    </location>
</feature>
<dbReference type="AlphaFoldDB" id="A0A3N4PP48"/>
<proteinExistence type="predicted"/>
<name>A0A3N4PP48_9BACT</name>
<evidence type="ECO:0000256" key="1">
    <source>
        <dbReference type="SAM" id="SignalP"/>
    </source>
</evidence>
<evidence type="ECO:0000313" key="4">
    <source>
        <dbReference type="Proteomes" id="UP000278351"/>
    </source>
</evidence>
<feature type="chain" id="PRO_5018230330" evidence="1">
    <location>
        <begin position="26"/>
        <end position="316"/>
    </location>
</feature>
<dbReference type="EMBL" id="RPDH01000002">
    <property type="protein sequence ID" value="RPE09545.1"/>
    <property type="molecule type" value="Genomic_DNA"/>
</dbReference>
<evidence type="ECO:0000259" key="2">
    <source>
        <dbReference type="Pfam" id="PF16409"/>
    </source>
</evidence>